<feature type="transmembrane region" description="Helical" evidence="1">
    <location>
        <begin position="18"/>
        <end position="41"/>
    </location>
</feature>
<feature type="transmembrane region" description="Helical" evidence="1">
    <location>
        <begin position="118"/>
        <end position="141"/>
    </location>
</feature>
<proteinExistence type="predicted"/>
<comment type="caution">
    <text evidence="2">The sequence shown here is derived from an EMBL/GenBank/DDBJ whole genome shotgun (WGS) entry which is preliminary data.</text>
</comment>
<evidence type="ECO:0000256" key="1">
    <source>
        <dbReference type="SAM" id="Phobius"/>
    </source>
</evidence>
<reference evidence="2" key="1">
    <citation type="submission" date="2023-06" db="EMBL/GenBank/DDBJ databases">
        <title>Genomic analysis of the entomopathogenic nematode Steinernema hermaphroditum.</title>
        <authorList>
            <person name="Schwarz E.M."/>
            <person name="Heppert J.K."/>
            <person name="Baniya A."/>
            <person name="Schwartz H.T."/>
            <person name="Tan C.-H."/>
            <person name="Antoshechkin I."/>
            <person name="Sternberg P.W."/>
            <person name="Goodrich-Blair H."/>
            <person name="Dillman A.R."/>
        </authorList>
    </citation>
    <scope>NUCLEOTIDE SEQUENCE</scope>
    <source>
        <strain evidence="2">PS9179</strain>
        <tissue evidence="2">Whole animal</tissue>
    </source>
</reference>
<gene>
    <name evidence="2" type="ORF">QR680_007895</name>
</gene>
<name>A0AA39M619_9BILA</name>
<keyword evidence="1" id="KW-1133">Transmembrane helix</keyword>
<evidence type="ECO:0000313" key="3">
    <source>
        <dbReference type="Proteomes" id="UP001175271"/>
    </source>
</evidence>
<evidence type="ECO:0008006" key="4">
    <source>
        <dbReference type="Google" id="ProtNLM"/>
    </source>
</evidence>
<protein>
    <recommendedName>
        <fullName evidence="4">MARVEL domain-containing protein</fullName>
    </recommendedName>
</protein>
<organism evidence="2 3">
    <name type="scientific">Steinernema hermaphroditum</name>
    <dbReference type="NCBI Taxonomy" id="289476"/>
    <lineage>
        <taxon>Eukaryota</taxon>
        <taxon>Metazoa</taxon>
        <taxon>Ecdysozoa</taxon>
        <taxon>Nematoda</taxon>
        <taxon>Chromadorea</taxon>
        <taxon>Rhabditida</taxon>
        <taxon>Tylenchina</taxon>
        <taxon>Panagrolaimomorpha</taxon>
        <taxon>Strongyloidoidea</taxon>
        <taxon>Steinernematidae</taxon>
        <taxon>Steinernema</taxon>
    </lineage>
</organism>
<accession>A0AA39M619</accession>
<feature type="transmembrane region" description="Helical" evidence="1">
    <location>
        <begin position="47"/>
        <end position="71"/>
    </location>
</feature>
<dbReference type="AlphaFoldDB" id="A0AA39M619"/>
<keyword evidence="1" id="KW-0472">Membrane</keyword>
<dbReference type="Proteomes" id="UP001175271">
    <property type="component" value="Unassembled WGS sequence"/>
</dbReference>
<keyword evidence="1" id="KW-0812">Transmembrane</keyword>
<evidence type="ECO:0000313" key="2">
    <source>
        <dbReference type="EMBL" id="KAK0422956.1"/>
    </source>
</evidence>
<feature type="transmembrane region" description="Helical" evidence="1">
    <location>
        <begin position="83"/>
        <end position="106"/>
    </location>
</feature>
<dbReference type="EMBL" id="JAUCMV010000001">
    <property type="protein sequence ID" value="KAK0422956.1"/>
    <property type="molecule type" value="Genomic_DNA"/>
</dbReference>
<keyword evidence="3" id="KW-1185">Reference proteome</keyword>
<sequence>MCTEGGCLYRTAENKAALVFFAILSFLGCLALLILSIIGVLNLGGSAPLFVMLALSSFGLAIHVALFVVIVKGSQHPRAHLVVIPYIIYTGFMTGIELVATIILGVDSTSVAGANSAPGIVIIVIIMFFNVLSFFVFIPYFRIARKRLLATSINVQSQPIVVEYHPERVGQPMFIADEPSTSALPQNFEPPPVYTKNDLYV</sequence>